<dbReference type="EMBL" id="AWGB01000007">
    <property type="protein sequence ID" value="ESQ93681.1"/>
    <property type="molecule type" value="Genomic_DNA"/>
</dbReference>
<dbReference type="Proteomes" id="UP000017837">
    <property type="component" value="Unassembled WGS sequence"/>
</dbReference>
<dbReference type="AlphaFoldDB" id="V4PZ91"/>
<organism evidence="2 3">
    <name type="scientific">Asticcacaulis benevestitus DSM 16100 = ATCC BAA-896</name>
    <dbReference type="NCBI Taxonomy" id="1121022"/>
    <lineage>
        <taxon>Bacteria</taxon>
        <taxon>Pseudomonadati</taxon>
        <taxon>Pseudomonadota</taxon>
        <taxon>Alphaproteobacteria</taxon>
        <taxon>Caulobacterales</taxon>
        <taxon>Caulobacteraceae</taxon>
        <taxon>Asticcacaulis</taxon>
    </lineage>
</organism>
<evidence type="ECO:0000313" key="2">
    <source>
        <dbReference type="EMBL" id="ESQ93681.1"/>
    </source>
</evidence>
<name>V4PZ91_9CAUL</name>
<comment type="caution">
    <text evidence="2">The sequence shown here is derived from an EMBL/GenBank/DDBJ whole genome shotgun (WGS) entry which is preliminary data.</text>
</comment>
<feature type="region of interest" description="Disordered" evidence="1">
    <location>
        <begin position="33"/>
        <end position="114"/>
    </location>
</feature>
<protein>
    <recommendedName>
        <fullName evidence="4">Lipoprotein</fullName>
    </recommendedName>
</protein>
<dbReference type="PATRIC" id="fig|1121022.4.peg.997"/>
<evidence type="ECO:0000313" key="3">
    <source>
        <dbReference type="Proteomes" id="UP000017837"/>
    </source>
</evidence>
<evidence type="ECO:0008006" key="4">
    <source>
        <dbReference type="Google" id="ProtNLM"/>
    </source>
</evidence>
<sequence length="114" mass="11748">MSHPTKTRLVMITALGATLIGASLLGACGKLGDLETAPPVMNSKAEASWSASKNPDGGITLTTDSSASRETERALPDADAKNSMASPYTGNKKMQDAPLEGMGNNTGFNNPPVK</sequence>
<feature type="compositionally biased region" description="Polar residues" evidence="1">
    <location>
        <begin position="103"/>
        <end position="114"/>
    </location>
</feature>
<feature type="compositionally biased region" description="Basic and acidic residues" evidence="1">
    <location>
        <begin position="67"/>
        <end position="80"/>
    </location>
</feature>
<dbReference type="STRING" id="1121022.GCA_000376105_02040"/>
<dbReference type="RefSeq" id="WP_023447276.1">
    <property type="nucleotide sequence ID" value="NZ_AQWM01000007.1"/>
</dbReference>
<evidence type="ECO:0000256" key="1">
    <source>
        <dbReference type="SAM" id="MobiDB-lite"/>
    </source>
</evidence>
<gene>
    <name evidence="2" type="ORF">ABENE_05015</name>
</gene>
<reference evidence="2 3" key="1">
    <citation type="journal article" date="2014" name="Nature">
        <title>Sequential evolution of bacterial morphology by co-option of a developmental regulator.</title>
        <authorList>
            <person name="Jiang C."/>
            <person name="Brown P.J."/>
            <person name="Ducret A."/>
            <person name="Brun Y.V."/>
        </authorList>
    </citation>
    <scope>NUCLEOTIDE SEQUENCE [LARGE SCALE GENOMIC DNA]</scope>
    <source>
        <strain evidence="2 3">DSM 16100</strain>
    </source>
</reference>
<proteinExistence type="predicted"/>
<dbReference type="PROSITE" id="PS51257">
    <property type="entry name" value="PROKAR_LIPOPROTEIN"/>
    <property type="match status" value="1"/>
</dbReference>
<accession>V4PZ91</accession>
<dbReference type="OrthoDB" id="7173982at2"/>
<keyword evidence="3" id="KW-1185">Reference proteome</keyword>